<keyword evidence="2" id="KW-1185">Reference proteome</keyword>
<dbReference type="AlphaFoldDB" id="A0A2H3B619"/>
<reference evidence="2" key="1">
    <citation type="journal article" date="2017" name="Nat. Ecol. Evol.">
        <title>Genome expansion and lineage-specific genetic innovations in the forest pathogenic fungi Armillaria.</title>
        <authorList>
            <person name="Sipos G."/>
            <person name="Prasanna A.N."/>
            <person name="Walter M.C."/>
            <person name="O'Connor E."/>
            <person name="Balint B."/>
            <person name="Krizsan K."/>
            <person name="Kiss B."/>
            <person name="Hess J."/>
            <person name="Varga T."/>
            <person name="Slot J."/>
            <person name="Riley R."/>
            <person name="Boka B."/>
            <person name="Rigling D."/>
            <person name="Barry K."/>
            <person name="Lee J."/>
            <person name="Mihaltcheva S."/>
            <person name="LaButti K."/>
            <person name="Lipzen A."/>
            <person name="Waldron R."/>
            <person name="Moloney N.M."/>
            <person name="Sperisen C."/>
            <person name="Kredics L."/>
            <person name="Vagvoelgyi C."/>
            <person name="Patrignani A."/>
            <person name="Fitzpatrick D."/>
            <person name="Nagy I."/>
            <person name="Doyle S."/>
            <person name="Anderson J.B."/>
            <person name="Grigoriev I.V."/>
            <person name="Gueldener U."/>
            <person name="Muensterkoetter M."/>
            <person name="Nagy L.G."/>
        </authorList>
    </citation>
    <scope>NUCLEOTIDE SEQUENCE [LARGE SCALE GENOMIC DNA]</scope>
    <source>
        <strain evidence="2">28-4</strain>
    </source>
</reference>
<sequence length="150" mass="15968">MAPTLTSTTKLSHEDGLLLLVAHAHNAGLHDVVKSLAVSADGTAKVQDATGFVTVSDGVVTVTAGGKKFTSKPLGGYVKDISTRGTLFFRPEGASVLEGDNEIWYQHYPSYETGGLGQVVIDFWTDDKIVAVFKTNVDNDHGSWGEGTWA</sequence>
<protein>
    <submittedName>
        <fullName evidence="1">Uncharacterized protein</fullName>
    </submittedName>
</protein>
<organism evidence="1 2">
    <name type="scientific">Armillaria solidipes</name>
    <dbReference type="NCBI Taxonomy" id="1076256"/>
    <lineage>
        <taxon>Eukaryota</taxon>
        <taxon>Fungi</taxon>
        <taxon>Dikarya</taxon>
        <taxon>Basidiomycota</taxon>
        <taxon>Agaricomycotina</taxon>
        <taxon>Agaricomycetes</taxon>
        <taxon>Agaricomycetidae</taxon>
        <taxon>Agaricales</taxon>
        <taxon>Marasmiineae</taxon>
        <taxon>Physalacriaceae</taxon>
        <taxon>Armillaria</taxon>
    </lineage>
</organism>
<dbReference type="Proteomes" id="UP000218334">
    <property type="component" value="Unassembled WGS sequence"/>
</dbReference>
<gene>
    <name evidence="1" type="ORF">ARMSODRAFT_1009485</name>
</gene>
<name>A0A2H3B619_9AGAR</name>
<proteinExistence type="predicted"/>
<evidence type="ECO:0000313" key="2">
    <source>
        <dbReference type="Proteomes" id="UP000218334"/>
    </source>
</evidence>
<accession>A0A2H3B619</accession>
<dbReference type="EMBL" id="KZ293493">
    <property type="protein sequence ID" value="PBK60047.1"/>
    <property type="molecule type" value="Genomic_DNA"/>
</dbReference>
<evidence type="ECO:0000313" key="1">
    <source>
        <dbReference type="EMBL" id="PBK60047.1"/>
    </source>
</evidence>